<dbReference type="EMBL" id="BMCW01000001">
    <property type="protein sequence ID" value="GGG45697.1"/>
    <property type="molecule type" value="Genomic_DNA"/>
</dbReference>
<sequence>MINKIGEMNTDLQIQNKKLELIQWLSTIEDLSFLEKISDLISRERKKDWADEISDAEKKSIEKGIAQADEGRLNPHSKAREIYGKRL</sequence>
<gene>
    <name evidence="1" type="ORF">GCM10007332_03980</name>
</gene>
<evidence type="ECO:0008006" key="3">
    <source>
        <dbReference type="Google" id="ProtNLM"/>
    </source>
</evidence>
<evidence type="ECO:0000313" key="1">
    <source>
        <dbReference type="EMBL" id="GGG45697.1"/>
    </source>
</evidence>
<organism evidence="1 2">
    <name type="scientific">Epilithonimonas arachidiradicis</name>
    <dbReference type="NCBI Taxonomy" id="1617282"/>
    <lineage>
        <taxon>Bacteria</taxon>
        <taxon>Pseudomonadati</taxon>
        <taxon>Bacteroidota</taxon>
        <taxon>Flavobacteriia</taxon>
        <taxon>Flavobacteriales</taxon>
        <taxon>Weeksellaceae</taxon>
        <taxon>Chryseobacterium group</taxon>
        <taxon>Epilithonimonas</taxon>
    </lineage>
</organism>
<proteinExistence type="predicted"/>
<protein>
    <recommendedName>
        <fullName evidence="3">Addiction module component</fullName>
    </recommendedName>
</protein>
<accession>A0ABQ1WWW6</accession>
<keyword evidence="2" id="KW-1185">Reference proteome</keyword>
<comment type="caution">
    <text evidence="1">The sequence shown here is derived from an EMBL/GenBank/DDBJ whole genome shotgun (WGS) entry which is preliminary data.</text>
</comment>
<evidence type="ECO:0000313" key="2">
    <source>
        <dbReference type="Proteomes" id="UP000658202"/>
    </source>
</evidence>
<reference evidence="2" key="1">
    <citation type="journal article" date="2019" name="Int. J. Syst. Evol. Microbiol.">
        <title>The Global Catalogue of Microorganisms (GCM) 10K type strain sequencing project: providing services to taxonomists for standard genome sequencing and annotation.</title>
        <authorList>
            <consortium name="The Broad Institute Genomics Platform"/>
            <consortium name="The Broad Institute Genome Sequencing Center for Infectious Disease"/>
            <person name="Wu L."/>
            <person name="Ma J."/>
        </authorList>
    </citation>
    <scope>NUCLEOTIDE SEQUENCE [LARGE SCALE GENOMIC DNA]</scope>
    <source>
        <strain evidence="2">CCM 8490</strain>
    </source>
</reference>
<name>A0ABQ1WWW6_9FLAO</name>
<dbReference type="Proteomes" id="UP000658202">
    <property type="component" value="Unassembled WGS sequence"/>
</dbReference>